<evidence type="ECO:0000313" key="2">
    <source>
        <dbReference type="EMBL" id="NNH73586.1"/>
    </source>
</evidence>
<comment type="caution">
    <text evidence="2">The sequence shown here is derived from an EMBL/GenBank/DDBJ whole genome shotgun (WGS) entry which is preliminary data.</text>
</comment>
<gene>
    <name evidence="2" type="ORF">HLB23_27665</name>
</gene>
<dbReference type="GO" id="GO:0016746">
    <property type="term" value="F:acyltransferase activity"/>
    <property type="evidence" value="ECO:0007669"/>
    <property type="project" value="InterPro"/>
</dbReference>
<dbReference type="InterPro" id="IPR014030">
    <property type="entry name" value="Ketoacyl_synth_N"/>
</dbReference>
<evidence type="ECO:0000313" key="3">
    <source>
        <dbReference type="Proteomes" id="UP000586827"/>
    </source>
</evidence>
<dbReference type="AlphaFoldDB" id="A0A849C760"/>
<dbReference type="InterPro" id="IPR016039">
    <property type="entry name" value="Thiolase-like"/>
</dbReference>
<feature type="domain" description="Beta-ketoacyl synthase-like N-terminal" evidence="1">
    <location>
        <begin position="2"/>
        <end position="68"/>
    </location>
</feature>
<dbReference type="EMBL" id="JABELX010000011">
    <property type="protein sequence ID" value="NNH73586.1"/>
    <property type="molecule type" value="Genomic_DNA"/>
</dbReference>
<dbReference type="RefSeq" id="WP_067522286.1">
    <property type="nucleotide sequence ID" value="NZ_JABELX010000011.1"/>
</dbReference>
<reference evidence="2 3" key="1">
    <citation type="submission" date="2020-05" db="EMBL/GenBank/DDBJ databases">
        <title>MicrobeNet Type strains.</title>
        <authorList>
            <person name="Nicholson A.C."/>
        </authorList>
    </citation>
    <scope>NUCLEOTIDE SEQUENCE [LARGE SCALE GENOMIC DNA]</scope>
    <source>
        <strain evidence="2 3">JCM 3224</strain>
    </source>
</reference>
<proteinExistence type="predicted"/>
<organism evidence="2 3">
    <name type="scientific">Nocardia uniformis</name>
    <dbReference type="NCBI Taxonomy" id="53432"/>
    <lineage>
        <taxon>Bacteria</taxon>
        <taxon>Bacillati</taxon>
        <taxon>Actinomycetota</taxon>
        <taxon>Actinomycetes</taxon>
        <taxon>Mycobacteriales</taxon>
        <taxon>Nocardiaceae</taxon>
        <taxon>Nocardia</taxon>
    </lineage>
</organism>
<dbReference type="SUPFAM" id="SSF53901">
    <property type="entry name" value="Thiolase-like"/>
    <property type="match status" value="1"/>
</dbReference>
<accession>A0A849C760</accession>
<evidence type="ECO:0000259" key="1">
    <source>
        <dbReference type="Pfam" id="PF00109"/>
    </source>
</evidence>
<protein>
    <recommendedName>
        <fullName evidence="1">Beta-ketoacyl synthase-like N-terminal domain-containing protein</fullName>
    </recommendedName>
</protein>
<keyword evidence="3" id="KW-1185">Reference proteome</keyword>
<sequence>MSDIATVGIGCRYAGCIDAPESFWDFVADQRDGVVDIAAQRWDYRRFYDSDKRTPGRMRAKRAAFLTGDPQPLPR</sequence>
<dbReference type="Pfam" id="PF00109">
    <property type="entry name" value="ketoacyl-synt"/>
    <property type="match status" value="1"/>
</dbReference>
<dbReference type="Gene3D" id="3.40.47.10">
    <property type="match status" value="1"/>
</dbReference>
<name>A0A849C760_9NOCA</name>
<dbReference type="Proteomes" id="UP000586827">
    <property type="component" value="Unassembled WGS sequence"/>
</dbReference>